<proteinExistence type="predicted"/>
<accession>A0A917IE00</accession>
<name>A0A917IE00_9MICO</name>
<organism evidence="2 3">
    <name type="scientific">Microbacterium album</name>
    <dbReference type="NCBI Taxonomy" id="2053191"/>
    <lineage>
        <taxon>Bacteria</taxon>
        <taxon>Bacillati</taxon>
        <taxon>Actinomycetota</taxon>
        <taxon>Actinomycetes</taxon>
        <taxon>Micrococcales</taxon>
        <taxon>Microbacteriaceae</taxon>
        <taxon>Microbacterium</taxon>
    </lineage>
</organism>
<evidence type="ECO:0000313" key="3">
    <source>
        <dbReference type="Proteomes" id="UP000657592"/>
    </source>
</evidence>
<feature type="region of interest" description="Disordered" evidence="1">
    <location>
        <begin position="31"/>
        <end position="60"/>
    </location>
</feature>
<evidence type="ECO:0000313" key="2">
    <source>
        <dbReference type="EMBL" id="GGH43386.1"/>
    </source>
</evidence>
<reference evidence="2" key="2">
    <citation type="submission" date="2020-09" db="EMBL/GenBank/DDBJ databases">
        <authorList>
            <person name="Sun Q."/>
            <person name="Zhou Y."/>
        </authorList>
    </citation>
    <scope>NUCLEOTIDE SEQUENCE</scope>
    <source>
        <strain evidence="2">CGMCC 1.15794</strain>
    </source>
</reference>
<dbReference type="AlphaFoldDB" id="A0A917IE00"/>
<comment type="caution">
    <text evidence="2">The sequence shown here is derived from an EMBL/GenBank/DDBJ whole genome shotgun (WGS) entry which is preliminary data.</text>
</comment>
<gene>
    <name evidence="2" type="ORF">GCM10010921_17240</name>
</gene>
<keyword evidence="3" id="KW-1185">Reference proteome</keyword>
<evidence type="ECO:0000256" key="1">
    <source>
        <dbReference type="SAM" id="MobiDB-lite"/>
    </source>
</evidence>
<dbReference type="EMBL" id="BMJY01000006">
    <property type="protein sequence ID" value="GGH43386.1"/>
    <property type="molecule type" value="Genomic_DNA"/>
</dbReference>
<sequence length="201" mass="20061">MGKHPATVSALVIAGAAVVVAGPLLASTISDSTADPLGGQTARAFSGTGSPLRASETDIPYSVPRPELDLALLECESELIVTSASSYMSKTQATSAENEQIRDLLADLSAHIGFTAPSTVTANTSQRVANSSDTSAATIFTGVSTAGRIEVVAAVAEVDGRLTVTEVAGCSTSAATPPMAPDAVLTPSELGFPDGVAGSSP</sequence>
<reference evidence="2" key="1">
    <citation type="journal article" date="2014" name="Int. J. Syst. Evol. Microbiol.">
        <title>Complete genome sequence of Corynebacterium casei LMG S-19264T (=DSM 44701T), isolated from a smear-ripened cheese.</title>
        <authorList>
            <consortium name="US DOE Joint Genome Institute (JGI-PGF)"/>
            <person name="Walter F."/>
            <person name="Albersmeier A."/>
            <person name="Kalinowski J."/>
            <person name="Ruckert C."/>
        </authorList>
    </citation>
    <scope>NUCLEOTIDE SEQUENCE</scope>
    <source>
        <strain evidence="2">CGMCC 1.15794</strain>
    </source>
</reference>
<dbReference type="RefSeq" id="WP_188755877.1">
    <property type="nucleotide sequence ID" value="NZ_BMJY01000006.1"/>
</dbReference>
<feature type="region of interest" description="Disordered" evidence="1">
    <location>
        <begin position="175"/>
        <end position="201"/>
    </location>
</feature>
<protein>
    <submittedName>
        <fullName evidence="2">Uncharacterized protein</fullName>
    </submittedName>
</protein>
<dbReference type="Proteomes" id="UP000657592">
    <property type="component" value="Unassembled WGS sequence"/>
</dbReference>